<accession>A0A0C4DIW8</accession>
<organism evidence="1 2">
    <name type="scientific">Fusarium oxysporum (strain Fo5176)</name>
    <name type="common">Fusarium vascular wilt</name>
    <dbReference type="NCBI Taxonomy" id="660025"/>
    <lineage>
        <taxon>Eukaryota</taxon>
        <taxon>Fungi</taxon>
        <taxon>Dikarya</taxon>
        <taxon>Ascomycota</taxon>
        <taxon>Pezizomycotina</taxon>
        <taxon>Sordariomycetes</taxon>
        <taxon>Hypocreomycetidae</taxon>
        <taxon>Hypocreales</taxon>
        <taxon>Nectriaceae</taxon>
        <taxon>Fusarium</taxon>
        <taxon>Fusarium oxysporum species complex</taxon>
    </lineage>
</organism>
<name>A0A0C4DIW8_FUSOF</name>
<evidence type="ECO:0000313" key="2">
    <source>
        <dbReference type="Proteomes" id="UP000002489"/>
    </source>
</evidence>
<gene>
    <name evidence="1" type="primary">28958150</name>
</gene>
<proteinExistence type="predicted"/>
<reference evidence="1" key="2">
    <citation type="submission" date="2025-08" db="UniProtKB">
        <authorList>
            <consortium name="EnsemblFungi"/>
        </authorList>
    </citation>
    <scope>IDENTIFICATION</scope>
    <source>
        <strain evidence="1">4287 / CBS 123668 / FGSC 9935 / NRRL 34936</strain>
    </source>
</reference>
<dbReference type="Proteomes" id="UP000002489">
    <property type="component" value="Unassembled WGS sequence"/>
</dbReference>
<dbReference type="AlphaFoldDB" id="A0A0C4DIW8"/>
<dbReference type="VEuPathDB" id="FungiDB:FOXG_17387"/>
<sequence>MNEALESIAIDIGAGSGQWSETFKEMPGCSFLLREPDAEKFRVVEMPGLGCNLATVKWARDKQYEEPVVEEENLPITCSPISALDMASISLHGVPDAVTQTCSQVKTSICS</sequence>
<protein>
    <submittedName>
        <fullName evidence="1">Uncharacterized protein</fullName>
    </submittedName>
</protein>
<reference evidence="2" key="1">
    <citation type="journal article" date="2012" name="Mol. Plant Microbe Interact.">
        <title>A highly conserved effector in Fusarium oxysporum is required for full virulence on Arabidopsis.</title>
        <authorList>
            <person name="Thatcher L.F."/>
            <person name="Gardiner D.M."/>
            <person name="Kazan K."/>
            <person name="Manners J."/>
        </authorList>
    </citation>
    <scope>NUCLEOTIDE SEQUENCE [LARGE SCALE GENOMIC DNA]</scope>
    <source>
        <strain evidence="2">Fo5176</strain>
    </source>
</reference>
<dbReference type="EnsemblFungi" id="FOXG_17387T0">
    <property type="protein sequence ID" value="FOXG_17387P0"/>
    <property type="gene ID" value="FOXG_17387"/>
</dbReference>
<evidence type="ECO:0000313" key="1">
    <source>
        <dbReference type="EnsemblFungi" id="FOXG_17387P0"/>
    </source>
</evidence>